<feature type="transmembrane region" description="Helical" evidence="9">
    <location>
        <begin position="181"/>
        <end position="199"/>
    </location>
</feature>
<comment type="caution">
    <text evidence="10">The sequence shown here is derived from an EMBL/GenBank/DDBJ whole genome shotgun (WGS) entry which is preliminary data.</text>
</comment>
<dbReference type="PANTHER" id="PTHR32502:SF8">
    <property type="entry name" value="N-ACETYLGALACTOSAMINE PERMEASE IIC COMPONENT 1"/>
    <property type="match status" value="1"/>
</dbReference>
<sequence>MEIYQAFLVALVACFGKFTGDIGYFMFDRPIVLVPLTGLMLGDLQQGLLLGAELELVFLGIVSIGGATPADVNMGSVLASAFAISMGAGTDVALALAFPIGVLLQMVKMLIYFFRATTMHKVEEYAEKAEFDKITFMHFGHCAIYVSVYGIIAFCSLVFGADAIRSIVEAIPQVVMDGLQATSNMLPAVGFALLLNMLWDKKLAILLLFGFVLSSYLQLPVLAVSIIALTIGLIMIAQDRSSSKTAVQTTGEINEEEDFFNA</sequence>
<reference evidence="11" key="2">
    <citation type="submission" date="2023-06" db="EMBL/GenBank/DDBJ databases">
        <title>Identification and characterization of horizontal gene transfer across gut microbiota members of farm animals based on homology search.</title>
        <authorList>
            <person name="Zeman M."/>
            <person name="Kubasova T."/>
            <person name="Jahodarova E."/>
            <person name="Nykrynova M."/>
            <person name="Rychlik I."/>
        </authorList>
    </citation>
    <scope>NUCLEOTIDE SEQUENCE [LARGE SCALE GENOMIC DNA]</scope>
    <source>
        <strain evidence="11">ET39</strain>
    </source>
</reference>
<dbReference type="EMBL" id="JAUDCG010000037">
    <property type="protein sequence ID" value="MDM8157652.1"/>
    <property type="molecule type" value="Genomic_DNA"/>
</dbReference>
<feature type="transmembrane region" description="Helical" evidence="9">
    <location>
        <begin position="92"/>
        <end position="114"/>
    </location>
</feature>
<dbReference type="InterPro" id="IPR050303">
    <property type="entry name" value="GatZ_KbaZ_carbometab"/>
</dbReference>
<evidence type="ECO:0000256" key="5">
    <source>
        <dbReference type="ARBA" id="ARBA00022683"/>
    </source>
</evidence>
<keyword evidence="7 9" id="KW-1133">Transmembrane helix</keyword>
<evidence type="ECO:0000256" key="8">
    <source>
        <dbReference type="ARBA" id="ARBA00023136"/>
    </source>
</evidence>
<feature type="transmembrane region" description="Helical" evidence="9">
    <location>
        <begin position="6"/>
        <end position="27"/>
    </location>
</feature>
<protein>
    <submittedName>
        <fullName evidence="10">PTS sugar transporter subunit IIC</fullName>
    </submittedName>
</protein>
<keyword evidence="2" id="KW-0813">Transport</keyword>
<gene>
    <name evidence="10" type="ORF">QUV96_08380</name>
</gene>
<reference evidence="10 11" key="3">
    <citation type="submission" date="2023-06" db="EMBL/GenBank/DDBJ databases">
        <authorList>
            <person name="Zeman M."/>
            <person name="Kubasova T."/>
            <person name="Jahodarova E."/>
            <person name="Nykrynova M."/>
            <person name="Rychlik I."/>
        </authorList>
    </citation>
    <scope>NUCLEOTIDE SEQUENCE [LARGE SCALE GENOMIC DNA]</scope>
    <source>
        <strain evidence="10 11">ET39</strain>
    </source>
</reference>
<keyword evidence="3" id="KW-1003">Cell membrane</keyword>
<evidence type="ECO:0000256" key="9">
    <source>
        <dbReference type="SAM" id="Phobius"/>
    </source>
</evidence>
<evidence type="ECO:0000256" key="2">
    <source>
        <dbReference type="ARBA" id="ARBA00022448"/>
    </source>
</evidence>
<comment type="subcellular location">
    <subcellularLocation>
        <location evidence="1">Cell membrane</location>
        <topology evidence="1">Multi-pass membrane protein</topology>
    </subcellularLocation>
</comment>
<evidence type="ECO:0000256" key="3">
    <source>
        <dbReference type="ARBA" id="ARBA00022475"/>
    </source>
</evidence>
<evidence type="ECO:0000256" key="7">
    <source>
        <dbReference type="ARBA" id="ARBA00022989"/>
    </source>
</evidence>
<feature type="transmembrane region" description="Helical" evidence="9">
    <location>
        <begin position="48"/>
        <end position="68"/>
    </location>
</feature>
<proteinExistence type="predicted"/>
<feature type="transmembrane region" description="Helical" evidence="9">
    <location>
        <begin position="135"/>
        <end position="161"/>
    </location>
</feature>
<dbReference type="PROSITE" id="PS51106">
    <property type="entry name" value="PTS_EIIC_TYPE_4"/>
    <property type="match status" value="1"/>
</dbReference>
<dbReference type="Proteomes" id="UP001529340">
    <property type="component" value="Unassembled WGS sequence"/>
</dbReference>
<dbReference type="RefSeq" id="WP_289608097.1">
    <property type="nucleotide sequence ID" value="NZ_JAUDCG010000037.1"/>
</dbReference>
<keyword evidence="6 9" id="KW-0812">Transmembrane</keyword>
<evidence type="ECO:0000256" key="4">
    <source>
        <dbReference type="ARBA" id="ARBA00022597"/>
    </source>
</evidence>
<evidence type="ECO:0000313" key="10">
    <source>
        <dbReference type="EMBL" id="MDM8157652.1"/>
    </source>
</evidence>
<organism evidence="10 11">
    <name type="scientific">Amedibacillus dolichus</name>
    <dbReference type="NCBI Taxonomy" id="31971"/>
    <lineage>
        <taxon>Bacteria</taxon>
        <taxon>Bacillati</taxon>
        <taxon>Bacillota</taxon>
        <taxon>Erysipelotrichia</taxon>
        <taxon>Erysipelotrichales</taxon>
        <taxon>Erysipelotrichaceae</taxon>
        <taxon>Amedibacillus</taxon>
    </lineage>
</organism>
<evidence type="ECO:0000256" key="6">
    <source>
        <dbReference type="ARBA" id="ARBA00022692"/>
    </source>
</evidence>
<dbReference type="Pfam" id="PF03609">
    <property type="entry name" value="EII-Sor"/>
    <property type="match status" value="1"/>
</dbReference>
<accession>A0ABT7UDE9</accession>
<dbReference type="InterPro" id="IPR004700">
    <property type="entry name" value="PTS_IIC_man"/>
</dbReference>
<evidence type="ECO:0000313" key="11">
    <source>
        <dbReference type="Proteomes" id="UP001529340"/>
    </source>
</evidence>
<dbReference type="PANTHER" id="PTHR32502">
    <property type="entry name" value="N-ACETYLGALACTOSAMINE PERMEASE II COMPONENT-RELATED"/>
    <property type="match status" value="1"/>
</dbReference>
<feature type="transmembrane region" description="Helical" evidence="9">
    <location>
        <begin position="206"/>
        <end position="236"/>
    </location>
</feature>
<keyword evidence="5" id="KW-0598">Phosphotransferase system</keyword>
<name>A0ABT7UDE9_9FIRM</name>
<keyword evidence="4 10" id="KW-0762">Sugar transport</keyword>
<evidence type="ECO:0000256" key="1">
    <source>
        <dbReference type="ARBA" id="ARBA00004651"/>
    </source>
</evidence>
<reference evidence="10 11" key="1">
    <citation type="submission" date="2023-06" db="EMBL/GenBank/DDBJ databases">
        <title>Identification and characterization of horizontal gene transfer across gut microbiota members of farm animals based on homology search.</title>
        <authorList>
            <person name="Schwarzerova J."/>
            <person name="Nykrynova M."/>
            <person name="Jureckova K."/>
            <person name="Cejkova D."/>
            <person name="Rychlik I."/>
        </authorList>
    </citation>
    <scope>NUCLEOTIDE SEQUENCE [LARGE SCALE GENOMIC DNA]</scope>
    <source>
        <strain evidence="10 11">ET39</strain>
    </source>
</reference>
<keyword evidence="8 9" id="KW-0472">Membrane</keyword>
<keyword evidence="11" id="KW-1185">Reference proteome</keyword>